<sequence length="341" mass="36390">MDIKEIRKNARDKMKGFCRVCPVCNGVACAGEVPGMGGSLTGAAFKNNVEDLAKVKLRLKTIHDAKEPDMRCRFFQEQIDFPVMVAPITGSQYNMGGALTEKEYVDSVIKGSISSGTMAMIGDAAVLSMYEDGIQSLKEANGKGISIIKPRENSHIIENIRKAEGVGAIAVGVDIDGAGLVTMALKGQPVGPKTVEELKELVNSTKLPFILKGIMTPEEAELAVEIGAKAIVVSNHGGRVLDSTESTAKALWKISKVVKGKITIFVDSGIRSGVDVFKMLALGADGVLVGRPVIIGAFGGYEEGVSKVLNDMKNQLYQAMILTGSKDLKSIDSTKISIEWK</sequence>
<comment type="cofactor">
    <cofactor evidence="1">
        <name>FMN</name>
        <dbReference type="ChEBI" id="CHEBI:58210"/>
    </cofactor>
</comment>
<dbReference type="AlphaFoldDB" id="A0A926F318"/>
<evidence type="ECO:0000313" key="11">
    <source>
        <dbReference type="EMBL" id="MBC8591067.1"/>
    </source>
</evidence>
<dbReference type="InterPro" id="IPR037396">
    <property type="entry name" value="FMN_HAD"/>
</dbReference>
<feature type="binding site" evidence="9">
    <location>
        <begin position="267"/>
        <end position="271"/>
    </location>
    <ligand>
        <name>FMN</name>
        <dbReference type="ChEBI" id="CHEBI:58210"/>
    </ligand>
</feature>
<proteinExistence type="inferred from homology"/>
<dbReference type="InterPro" id="IPR012133">
    <property type="entry name" value="Alpha-hydoxy_acid_DH_FMN"/>
</dbReference>
<protein>
    <recommendedName>
        <fullName evidence="6">L-lactate oxidase</fullName>
    </recommendedName>
</protein>
<dbReference type="PROSITE" id="PS51349">
    <property type="entry name" value="FMN_HYDROXY_ACID_DH_2"/>
    <property type="match status" value="1"/>
</dbReference>
<organism evidence="11 12">
    <name type="scientific">Wansuia hejianensis</name>
    <dbReference type="NCBI Taxonomy" id="2763667"/>
    <lineage>
        <taxon>Bacteria</taxon>
        <taxon>Bacillati</taxon>
        <taxon>Bacillota</taxon>
        <taxon>Clostridia</taxon>
        <taxon>Lachnospirales</taxon>
        <taxon>Lachnospiraceae</taxon>
        <taxon>Wansuia</taxon>
    </lineage>
</organism>
<dbReference type="CDD" id="cd02809">
    <property type="entry name" value="alpha_hydroxyacid_oxid_FMN"/>
    <property type="match status" value="1"/>
</dbReference>
<accession>A0A926F318</accession>
<comment type="catalytic activity">
    <reaction evidence="7">
        <text>(S)-lactate + O2 = pyruvate + H2O2</text>
        <dbReference type="Rhea" id="RHEA:55868"/>
        <dbReference type="ChEBI" id="CHEBI:15361"/>
        <dbReference type="ChEBI" id="CHEBI:15379"/>
        <dbReference type="ChEBI" id="CHEBI:16240"/>
        <dbReference type="ChEBI" id="CHEBI:16651"/>
    </reaction>
    <physiologicalReaction direction="left-to-right" evidence="7">
        <dbReference type="Rhea" id="RHEA:55869"/>
    </physiologicalReaction>
</comment>
<evidence type="ECO:0000256" key="7">
    <source>
        <dbReference type="ARBA" id="ARBA00048754"/>
    </source>
</evidence>
<dbReference type="Proteomes" id="UP000601522">
    <property type="component" value="Unassembled WGS sequence"/>
</dbReference>
<keyword evidence="4" id="KW-0560">Oxidoreductase</keyword>
<evidence type="ECO:0000256" key="5">
    <source>
        <dbReference type="ARBA" id="ARBA00024042"/>
    </source>
</evidence>
<feature type="binding site" evidence="9">
    <location>
        <begin position="290"/>
        <end position="291"/>
    </location>
    <ligand>
        <name>FMN</name>
        <dbReference type="ChEBI" id="CHEBI:58210"/>
    </ligand>
</feature>
<dbReference type="Gene3D" id="3.20.20.70">
    <property type="entry name" value="Aldolase class I"/>
    <property type="match status" value="1"/>
</dbReference>
<dbReference type="InterPro" id="IPR000262">
    <property type="entry name" value="FMN-dep_DH"/>
</dbReference>
<keyword evidence="12" id="KW-1185">Reference proteome</keyword>
<dbReference type="PIRSF" id="PIRSF000138">
    <property type="entry name" value="Al-hdrx_acd_dh"/>
    <property type="match status" value="1"/>
</dbReference>
<dbReference type="Pfam" id="PF01070">
    <property type="entry name" value="FMN_dh"/>
    <property type="match status" value="2"/>
</dbReference>
<dbReference type="GO" id="GO:0016491">
    <property type="term" value="F:oxidoreductase activity"/>
    <property type="evidence" value="ECO:0007669"/>
    <property type="project" value="UniProtKB-KW"/>
</dbReference>
<reference evidence="11 12" key="1">
    <citation type="submission" date="2020-08" db="EMBL/GenBank/DDBJ databases">
        <title>Genome public.</title>
        <authorList>
            <person name="Liu C."/>
            <person name="Sun Q."/>
        </authorList>
    </citation>
    <scope>NUCLEOTIDE SEQUENCE [LARGE SCALE GENOMIC DNA]</scope>
    <source>
        <strain evidence="11 12">NSJ-26</strain>
    </source>
</reference>
<feature type="domain" description="FMN hydroxy acid dehydrogenase" evidence="10">
    <location>
        <begin position="37"/>
        <end position="341"/>
    </location>
</feature>
<dbReference type="RefSeq" id="WP_249323932.1">
    <property type="nucleotide sequence ID" value="NZ_JACRTK010000003.1"/>
</dbReference>
<evidence type="ECO:0000256" key="6">
    <source>
        <dbReference type="ARBA" id="ARBA00029513"/>
    </source>
</evidence>
<feature type="binding site" evidence="9">
    <location>
        <position position="236"/>
    </location>
    <ligand>
        <name>FMN</name>
        <dbReference type="ChEBI" id="CHEBI:58210"/>
    </ligand>
</feature>
<dbReference type="GO" id="GO:0010181">
    <property type="term" value="F:FMN binding"/>
    <property type="evidence" value="ECO:0007669"/>
    <property type="project" value="InterPro"/>
</dbReference>
<evidence type="ECO:0000256" key="1">
    <source>
        <dbReference type="ARBA" id="ARBA00001917"/>
    </source>
</evidence>
<dbReference type="PANTHER" id="PTHR10578">
    <property type="entry name" value="S -2-HYDROXY-ACID OXIDASE-RELATED"/>
    <property type="match status" value="1"/>
</dbReference>
<comment type="similarity">
    <text evidence="5">Belongs to the FMN-dependent alpha-hydroxy acid dehydrogenase family.</text>
</comment>
<name>A0A926F318_9FIRM</name>
<keyword evidence="3 9" id="KW-0288">FMN</keyword>
<dbReference type="SUPFAM" id="SSF51395">
    <property type="entry name" value="FMN-linked oxidoreductases"/>
    <property type="match status" value="1"/>
</dbReference>
<evidence type="ECO:0000256" key="4">
    <source>
        <dbReference type="ARBA" id="ARBA00023002"/>
    </source>
</evidence>
<keyword evidence="2 9" id="KW-0285">Flavoprotein</keyword>
<comment type="caution">
    <text evidence="11">The sequence shown here is derived from an EMBL/GenBank/DDBJ whole genome shotgun (WGS) entry which is preliminary data.</text>
</comment>
<feature type="active site" description="Proton acceptor" evidence="8">
    <location>
        <position position="236"/>
    </location>
</feature>
<evidence type="ECO:0000256" key="9">
    <source>
        <dbReference type="PIRSR" id="PIRSR000138-2"/>
    </source>
</evidence>
<gene>
    <name evidence="11" type="ORF">H8689_08060</name>
</gene>
<dbReference type="InterPro" id="IPR013785">
    <property type="entry name" value="Aldolase_TIM"/>
</dbReference>
<evidence type="ECO:0000259" key="10">
    <source>
        <dbReference type="PROSITE" id="PS51349"/>
    </source>
</evidence>
<evidence type="ECO:0000313" key="12">
    <source>
        <dbReference type="Proteomes" id="UP000601522"/>
    </source>
</evidence>
<dbReference type="PANTHER" id="PTHR10578:SF107">
    <property type="entry name" value="2-HYDROXYACID OXIDASE 1"/>
    <property type="match status" value="1"/>
</dbReference>
<dbReference type="EMBL" id="JACRTK010000003">
    <property type="protein sequence ID" value="MBC8591067.1"/>
    <property type="molecule type" value="Genomic_DNA"/>
</dbReference>
<feature type="binding site" evidence="9">
    <location>
        <position position="234"/>
    </location>
    <ligand>
        <name>FMN</name>
        <dbReference type="ChEBI" id="CHEBI:58210"/>
    </ligand>
</feature>
<evidence type="ECO:0000256" key="8">
    <source>
        <dbReference type="PIRSR" id="PIRSR000138-1"/>
    </source>
</evidence>
<evidence type="ECO:0000256" key="3">
    <source>
        <dbReference type="ARBA" id="ARBA00022643"/>
    </source>
</evidence>
<feature type="binding site" evidence="9">
    <location>
        <position position="239"/>
    </location>
    <ligand>
        <name>glyoxylate</name>
        <dbReference type="ChEBI" id="CHEBI:36655"/>
    </ligand>
</feature>
<evidence type="ECO:0000256" key="2">
    <source>
        <dbReference type="ARBA" id="ARBA00022630"/>
    </source>
</evidence>
<feature type="binding site" evidence="9">
    <location>
        <position position="212"/>
    </location>
    <ligand>
        <name>FMN</name>
        <dbReference type="ChEBI" id="CHEBI:58210"/>
    </ligand>
</feature>